<feature type="transmembrane region" description="Helical" evidence="1">
    <location>
        <begin position="12"/>
        <end position="36"/>
    </location>
</feature>
<accession>A0ABV2B4B5</accession>
<comment type="caution">
    <text evidence="2">The sequence shown here is derived from an EMBL/GenBank/DDBJ whole genome shotgun (WGS) entry which is preliminary data.</text>
</comment>
<sequence>MNTIRPRANAGFSLVELMVALVVGLLLLAGVLQILLGNRESFEAQRGLADVQEQGRLASFFIENVIAHAGHRVDLIADEEFLFSAENTDDGFTLVDGGVVSGIDSGEGEGDDAVHVRFESDGNFRDCTGAAVGTPDTPVVGNFSLSVDDTGILRCNGVPLTEEGSVARFRVRYGLDTDADKDNVVDAYVDALGNDDTQLDVRSLRLQLLLRSDENVLAQGFARDFEFADGSTFTSTDDDRRAYQFIDQTVALRNLLP</sequence>
<name>A0ABV2B4B5_9GAMM</name>
<keyword evidence="1" id="KW-0472">Membrane</keyword>
<proteinExistence type="predicted"/>
<dbReference type="Proteomes" id="UP001460888">
    <property type="component" value="Unassembled WGS sequence"/>
</dbReference>
<keyword evidence="3" id="KW-1185">Reference proteome</keyword>
<dbReference type="Pfam" id="PF07963">
    <property type="entry name" value="N_methyl"/>
    <property type="match status" value="1"/>
</dbReference>
<dbReference type="InterPro" id="IPR032092">
    <property type="entry name" value="PilW"/>
</dbReference>
<reference evidence="2 3" key="1">
    <citation type="submission" date="2013-03" db="EMBL/GenBank/DDBJ databases">
        <title>Salinisphaera dokdonensis CL-ES53 Genome Sequencing.</title>
        <authorList>
            <person name="Li C."/>
            <person name="Lai Q."/>
            <person name="Shao Z."/>
        </authorList>
    </citation>
    <scope>NUCLEOTIDE SEQUENCE [LARGE SCALE GENOMIC DNA]</scope>
    <source>
        <strain evidence="2 3">CL-ES53</strain>
    </source>
</reference>
<evidence type="ECO:0000313" key="3">
    <source>
        <dbReference type="Proteomes" id="UP001460888"/>
    </source>
</evidence>
<dbReference type="EMBL" id="APND01000004">
    <property type="protein sequence ID" value="MES1930387.1"/>
    <property type="molecule type" value="Genomic_DNA"/>
</dbReference>
<dbReference type="InterPro" id="IPR012902">
    <property type="entry name" value="N_methyl_site"/>
</dbReference>
<gene>
    <name evidence="2" type="ORF">SADO_14068</name>
</gene>
<dbReference type="PROSITE" id="PS00409">
    <property type="entry name" value="PROKAR_NTER_METHYL"/>
    <property type="match status" value="1"/>
</dbReference>
<keyword evidence="1" id="KW-0812">Transmembrane</keyword>
<dbReference type="NCBIfam" id="TIGR02532">
    <property type="entry name" value="IV_pilin_GFxxxE"/>
    <property type="match status" value="1"/>
</dbReference>
<organism evidence="2 3">
    <name type="scientific">Salinisphaera dokdonensis CL-ES53</name>
    <dbReference type="NCBI Taxonomy" id="1304272"/>
    <lineage>
        <taxon>Bacteria</taxon>
        <taxon>Pseudomonadati</taxon>
        <taxon>Pseudomonadota</taxon>
        <taxon>Gammaproteobacteria</taxon>
        <taxon>Salinisphaerales</taxon>
        <taxon>Salinisphaeraceae</taxon>
        <taxon>Salinisphaera</taxon>
    </lineage>
</organism>
<evidence type="ECO:0000313" key="2">
    <source>
        <dbReference type="EMBL" id="MES1930387.1"/>
    </source>
</evidence>
<protein>
    <submittedName>
        <fullName evidence="2">Type 4 fimbrial biogenesis protein PilW</fullName>
    </submittedName>
</protein>
<keyword evidence="1" id="KW-1133">Transmembrane helix</keyword>
<dbReference type="Pfam" id="PF16074">
    <property type="entry name" value="PilW"/>
    <property type="match status" value="1"/>
</dbReference>
<evidence type="ECO:0000256" key="1">
    <source>
        <dbReference type="SAM" id="Phobius"/>
    </source>
</evidence>